<organism evidence="2 3">
    <name type="scientific">Vitis vinifera</name>
    <name type="common">Grape</name>
    <dbReference type="NCBI Taxonomy" id="29760"/>
    <lineage>
        <taxon>Eukaryota</taxon>
        <taxon>Viridiplantae</taxon>
        <taxon>Streptophyta</taxon>
        <taxon>Embryophyta</taxon>
        <taxon>Tracheophyta</taxon>
        <taxon>Spermatophyta</taxon>
        <taxon>Magnoliopsida</taxon>
        <taxon>eudicotyledons</taxon>
        <taxon>Gunneridae</taxon>
        <taxon>Pentapetalae</taxon>
        <taxon>rosids</taxon>
        <taxon>Vitales</taxon>
        <taxon>Vitaceae</taxon>
        <taxon>Viteae</taxon>
        <taxon>Vitis</taxon>
    </lineage>
</organism>
<reference evidence="2 3" key="1">
    <citation type="journal article" date="2018" name="PLoS Genet.">
        <title>Population sequencing reveals clonal diversity and ancestral inbreeding in the grapevine cultivar Chardonnay.</title>
        <authorList>
            <person name="Roach M.J."/>
            <person name="Johnson D.L."/>
            <person name="Bohlmann J."/>
            <person name="van Vuuren H.J."/>
            <person name="Jones S.J."/>
            <person name="Pretorius I.S."/>
            <person name="Schmidt S.A."/>
            <person name="Borneman A.R."/>
        </authorList>
    </citation>
    <scope>NUCLEOTIDE SEQUENCE [LARGE SCALE GENOMIC DNA]</scope>
    <source>
        <strain evidence="3">cv. Chardonnay</strain>
        <tissue evidence="2">Leaf</tissue>
    </source>
</reference>
<dbReference type="PANTHER" id="PTHR33116">
    <property type="entry name" value="REVERSE TRANSCRIPTASE ZINC-BINDING DOMAIN-CONTAINING PROTEIN-RELATED-RELATED"/>
    <property type="match status" value="1"/>
</dbReference>
<name>A0A438IB53_VITVI</name>
<gene>
    <name evidence="2" type="ORF">CK203_028234</name>
</gene>
<sequence length="380" mass="43057">MGKAREGGYLTGFKVLGRNGEGLEISHLLFANDTLVFCEATSSQITHLSWLLMWFEAISGLKINLDKSELIPVGRVSNVVELASVIGCKVGVLPATYLGLPLGAAHNSMVAWDGIEKRFRKRRVRLRLEKIQRDFLQSGRALESKPHIVKWDIVCLDKRKGDLGVRHLNSLNKSIPELFLSWDEPLCVSFPSLFALPSSKEAWVADLWVQSPEGGGWNPSFSRPLNDWEIGKAGCFLSRIQDKVVVEERKDVAFWADTKSGSFFVKSLYSILEEGKVLTLDQLQRKGWSLANKCSLWYVNEETIDHILLHCGKARLLWELLFSLFKVAWQLYQEGMEEGVVRVKKRLSKSVLFERVKVLDDHHSDNVFHGFRPMASTSDL</sequence>
<accession>A0A438IB53</accession>
<dbReference type="EMBL" id="QGNW01000126">
    <property type="protein sequence ID" value="RVW93922.1"/>
    <property type="molecule type" value="Genomic_DNA"/>
</dbReference>
<evidence type="ECO:0000313" key="3">
    <source>
        <dbReference type="Proteomes" id="UP000288805"/>
    </source>
</evidence>
<feature type="domain" description="Reverse transcriptase zinc-binding" evidence="1">
    <location>
        <begin position="262"/>
        <end position="318"/>
    </location>
</feature>
<comment type="caution">
    <text evidence="2">The sequence shown here is derived from an EMBL/GenBank/DDBJ whole genome shotgun (WGS) entry which is preliminary data.</text>
</comment>
<dbReference type="Pfam" id="PF13966">
    <property type="entry name" value="zf-RVT"/>
    <property type="match status" value="1"/>
</dbReference>
<evidence type="ECO:0000313" key="2">
    <source>
        <dbReference type="EMBL" id="RVW93922.1"/>
    </source>
</evidence>
<proteinExistence type="predicted"/>
<protein>
    <recommendedName>
        <fullName evidence="1">Reverse transcriptase zinc-binding domain-containing protein</fullName>
    </recommendedName>
</protein>
<dbReference type="PANTHER" id="PTHR33116:SF78">
    <property type="entry name" value="OS12G0587133 PROTEIN"/>
    <property type="match status" value="1"/>
</dbReference>
<dbReference type="Proteomes" id="UP000288805">
    <property type="component" value="Unassembled WGS sequence"/>
</dbReference>
<dbReference type="AlphaFoldDB" id="A0A438IB53"/>
<evidence type="ECO:0000259" key="1">
    <source>
        <dbReference type="Pfam" id="PF13966"/>
    </source>
</evidence>
<dbReference type="InterPro" id="IPR026960">
    <property type="entry name" value="RVT-Znf"/>
</dbReference>